<evidence type="ECO:0000256" key="5">
    <source>
        <dbReference type="ARBA" id="ARBA00023136"/>
    </source>
</evidence>
<comment type="subcellular location">
    <subcellularLocation>
        <location evidence="1">Membrane</location>
        <topology evidence="1">Multi-pass membrane protein</topology>
    </subcellularLocation>
</comment>
<keyword evidence="3 7" id="KW-0812">Transmembrane</keyword>
<feature type="transmembrane region" description="Helical" evidence="7">
    <location>
        <begin position="259"/>
        <end position="280"/>
    </location>
</feature>
<keyword evidence="5 7" id="KW-0472">Membrane</keyword>
<dbReference type="Pfam" id="PF01569">
    <property type="entry name" value="PAP2"/>
    <property type="match status" value="1"/>
</dbReference>
<dbReference type="Gene3D" id="1.20.144.10">
    <property type="entry name" value="Phosphatidic acid phosphatase type 2/haloperoxidase"/>
    <property type="match status" value="1"/>
</dbReference>
<dbReference type="GeneID" id="19898819"/>
<dbReference type="CDD" id="cd03390">
    <property type="entry name" value="PAP2_containing_1_like"/>
    <property type="match status" value="1"/>
</dbReference>
<evidence type="ECO:0000313" key="10">
    <source>
        <dbReference type="Proteomes" id="UP000016924"/>
    </source>
</evidence>
<feature type="domain" description="Phosphatidic acid phosphatase type 2/haloperoxidase" evidence="8">
    <location>
        <begin position="127"/>
        <end position="277"/>
    </location>
</feature>
<dbReference type="OrthoDB" id="10030083at2759"/>
<accession>R7YK33</accession>
<dbReference type="EMBL" id="JH767558">
    <property type="protein sequence ID" value="EON62287.1"/>
    <property type="molecule type" value="Genomic_DNA"/>
</dbReference>
<evidence type="ECO:0000256" key="7">
    <source>
        <dbReference type="SAM" id="Phobius"/>
    </source>
</evidence>
<feature type="region of interest" description="Disordered" evidence="6">
    <location>
        <begin position="14"/>
        <end position="34"/>
    </location>
</feature>
<dbReference type="PANTHER" id="PTHR10165:SF84">
    <property type="entry name" value="PHOSPHATIDIC ACID PHOSPHATASE BETA"/>
    <property type="match status" value="1"/>
</dbReference>
<feature type="transmembrane region" description="Helical" evidence="7">
    <location>
        <begin position="41"/>
        <end position="61"/>
    </location>
</feature>
<evidence type="ECO:0000256" key="1">
    <source>
        <dbReference type="ARBA" id="ARBA00004141"/>
    </source>
</evidence>
<dbReference type="SMART" id="SM00014">
    <property type="entry name" value="acidPPc"/>
    <property type="match status" value="1"/>
</dbReference>
<dbReference type="GO" id="GO:0008195">
    <property type="term" value="F:phosphatidate phosphatase activity"/>
    <property type="evidence" value="ECO:0007669"/>
    <property type="project" value="TreeGrafter"/>
</dbReference>
<dbReference type="GO" id="GO:0016020">
    <property type="term" value="C:membrane"/>
    <property type="evidence" value="ECO:0007669"/>
    <property type="project" value="UniProtKB-SubCell"/>
</dbReference>
<comment type="similarity">
    <text evidence="2">Belongs to the PA-phosphatase related phosphoesterase family.</text>
</comment>
<dbReference type="HOGENOM" id="CLU_021458_0_2_1"/>
<dbReference type="eggNOG" id="KOG3030">
    <property type="taxonomic scope" value="Eukaryota"/>
</dbReference>
<organism evidence="9 10">
    <name type="scientific">Coniosporium apollinis (strain CBS 100218)</name>
    <name type="common">Rock-inhabiting black yeast</name>
    <dbReference type="NCBI Taxonomy" id="1168221"/>
    <lineage>
        <taxon>Eukaryota</taxon>
        <taxon>Fungi</taxon>
        <taxon>Dikarya</taxon>
        <taxon>Ascomycota</taxon>
        <taxon>Pezizomycotina</taxon>
        <taxon>Dothideomycetes</taxon>
        <taxon>Dothideomycetes incertae sedis</taxon>
        <taxon>Coniosporium</taxon>
    </lineage>
</organism>
<evidence type="ECO:0000313" key="9">
    <source>
        <dbReference type="EMBL" id="EON62287.1"/>
    </source>
</evidence>
<feature type="compositionally biased region" description="Basic and acidic residues" evidence="6">
    <location>
        <begin position="21"/>
        <end position="33"/>
    </location>
</feature>
<protein>
    <recommendedName>
        <fullName evidence="8">Phosphatidic acid phosphatase type 2/haloperoxidase domain-containing protein</fullName>
    </recommendedName>
</protein>
<evidence type="ECO:0000256" key="6">
    <source>
        <dbReference type="SAM" id="MobiDB-lite"/>
    </source>
</evidence>
<sequence length="340" mass="38313">MLFFRRRIDNNLEANDTPRPVNEKPQRLDDRPSPRQWFQTAWPDLLLMAVLGTLALVIWRLRPAAHRLFPVYFENGEVVYPQYAYPLRKEIIPTWLSAVLSLVVPITVFLIMQARIRSFWDLNNAITGLLYAVLTAAVFQVFVKYLIGGLRPHFYDVCKPVVPTSGANYGKGLKMLFYDRSVCSGTDKRAIDDAMMSFPSGHSTAAFAGAVFLSLYLNAKLKLLSNHHPAYWKLVAVALPLLGATLIAGALTIDKFHHWYDLVAGALLGTLMAFMAYRMVYAAVWDFRFNHVPLVRDAPFPYKLRQGRTDGFEDKVFTRRAGWGAPDGGREDGVMAPAAV</sequence>
<feature type="transmembrane region" description="Helical" evidence="7">
    <location>
        <begin position="91"/>
        <end position="112"/>
    </location>
</feature>
<evidence type="ECO:0000256" key="3">
    <source>
        <dbReference type="ARBA" id="ARBA00022692"/>
    </source>
</evidence>
<feature type="transmembrane region" description="Helical" evidence="7">
    <location>
        <begin position="231"/>
        <end position="253"/>
    </location>
</feature>
<evidence type="ECO:0000256" key="2">
    <source>
        <dbReference type="ARBA" id="ARBA00008816"/>
    </source>
</evidence>
<name>R7YK33_CONA1</name>
<dbReference type="InterPro" id="IPR036938">
    <property type="entry name" value="PAP2/HPO_sf"/>
</dbReference>
<dbReference type="Proteomes" id="UP000016924">
    <property type="component" value="Unassembled WGS sequence"/>
</dbReference>
<dbReference type="GO" id="GO:0006644">
    <property type="term" value="P:phospholipid metabolic process"/>
    <property type="evidence" value="ECO:0007669"/>
    <property type="project" value="InterPro"/>
</dbReference>
<dbReference type="STRING" id="1168221.R7YK33"/>
<dbReference type="SUPFAM" id="SSF48317">
    <property type="entry name" value="Acid phosphatase/Vanadium-dependent haloperoxidase"/>
    <property type="match status" value="1"/>
</dbReference>
<dbReference type="InterPro" id="IPR043216">
    <property type="entry name" value="PAP-like"/>
</dbReference>
<dbReference type="AlphaFoldDB" id="R7YK33"/>
<reference evidence="10" key="1">
    <citation type="submission" date="2012-06" db="EMBL/GenBank/DDBJ databases">
        <title>The genome sequence of Coniosporium apollinis CBS 100218.</title>
        <authorList>
            <consortium name="The Broad Institute Genome Sequencing Platform"/>
            <person name="Cuomo C."/>
            <person name="Gorbushina A."/>
            <person name="Noack S."/>
            <person name="Walker B."/>
            <person name="Young S.K."/>
            <person name="Zeng Q."/>
            <person name="Gargeya S."/>
            <person name="Fitzgerald M."/>
            <person name="Haas B."/>
            <person name="Abouelleil A."/>
            <person name="Alvarado L."/>
            <person name="Arachchi H.M."/>
            <person name="Berlin A.M."/>
            <person name="Chapman S.B."/>
            <person name="Goldberg J."/>
            <person name="Griggs A."/>
            <person name="Gujja S."/>
            <person name="Hansen M."/>
            <person name="Howarth C."/>
            <person name="Imamovic A."/>
            <person name="Larimer J."/>
            <person name="McCowan C."/>
            <person name="Montmayeur A."/>
            <person name="Murphy C."/>
            <person name="Neiman D."/>
            <person name="Pearson M."/>
            <person name="Priest M."/>
            <person name="Roberts A."/>
            <person name="Saif S."/>
            <person name="Shea T."/>
            <person name="Sisk P."/>
            <person name="Sykes S."/>
            <person name="Wortman J."/>
            <person name="Nusbaum C."/>
            <person name="Birren B."/>
        </authorList>
    </citation>
    <scope>NUCLEOTIDE SEQUENCE [LARGE SCALE GENOMIC DNA]</scope>
    <source>
        <strain evidence="10">CBS 100218</strain>
    </source>
</reference>
<evidence type="ECO:0000259" key="8">
    <source>
        <dbReference type="SMART" id="SM00014"/>
    </source>
</evidence>
<dbReference type="RefSeq" id="XP_007777604.1">
    <property type="nucleotide sequence ID" value="XM_007779414.1"/>
</dbReference>
<dbReference type="PANTHER" id="PTHR10165">
    <property type="entry name" value="LIPID PHOSPHATE PHOSPHATASE"/>
    <property type="match status" value="1"/>
</dbReference>
<evidence type="ECO:0000256" key="4">
    <source>
        <dbReference type="ARBA" id="ARBA00022989"/>
    </source>
</evidence>
<dbReference type="GO" id="GO:0046839">
    <property type="term" value="P:phospholipid dephosphorylation"/>
    <property type="evidence" value="ECO:0007669"/>
    <property type="project" value="TreeGrafter"/>
</dbReference>
<feature type="transmembrane region" description="Helical" evidence="7">
    <location>
        <begin position="201"/>
        <end position="219"/>
    </location>
</feature>
<keyword evidence="4 7" id="KW-1133">Transmembrane helix</keyword>
<feature type="transmembrane region" description="Helical" evidence="7">
    <location>
        <begin position="124"/>
        <end position="147"/>
    </location>
</feature>
<keyword evidence="10" id="KW-1185">Reference proteome</keyword>
<dbReference type="OMA" id="KEIIPIW"/>
<dbReference type="InterPro" id="IPR000326">
    <property type="entry name" value="PAP2/HPO"/>
</dbReference>
<gene>
    <name evidence="9" type="ORF">W97_01508</name>
</gene>
<proteinExistence type="inferred from homology"/>